<protein>
    <recommendedName>
        <fullName evidence="3">DUF7729 domain-containing protein</fullName>
    </recommendedName>
</protein>
<dbReference type="AlphaFoldDB" id="A0A0D2BS57"/>
<feature type="compositionally biased region" description="Basic residues" evidence="1">
    <location>
        <begin position="14"/>
        <end position="24"/>
    </location>
</feature>
<feature type="compositionally biased region" description="Polar residues" evidence="1">
    <location>
        <begin position="1"/>
        <end position="12"/>
    </location>
</feature>
<feature type="compositionally biased region" description="Low complexity" evidence="1">
    <location>
        <begin position="117"/>
        <end position="143"/>
    </location>
</feature>
<name>A0A0D2BS57_9EURO</name>
<keyword evidence="2" id="KW-1133">Transmembrane helix</keyword>
<feature type="region of interest" description="Disordered" evidence="1">
    <location>
        <begin position="83"/>
        <end position="149"/>
    </location>
</feature>
<evidence type="ECO:0000256" key="1">
    <source>
        <dbReference type="SAM" id="MobiDB-lite"/>
    </source>
</evidence>
<feature type="transmembrane region" description="Helical" evidence="2">
    <location>
        <begin position="420"/>
        <end position="445"/>
    </location>
</feature>
<feature type="domain" description="DUF7729" evidence="3">
    <location>
        <begin position="171"/>
        <end position="381"/>
    </location>
</feature>
<sequence length="446" mass="47432">MSQSTASDTYLSAQRKRRRRRRRRGENALPSPFLLTFSIIIILLSFSTACSAANDTPCETLVYESPSLFEQLEARGEILIDRSDRPARRNQFSATQVQGQQVQVEKRKNDNDDDETVVPTTVSSASTTTAPPSSPADTTPSDTIATDTDTNLAPSVISTSISPSVTVVTTPLPSPFDTSLSQNFTSTTCGPFFSNFLSNATFLSCEPVSLLLQNSNSFFRAMRSATLLTQTLDAACSASLALCAPLMSNLAAQLISPSACGDDFKNQVATVTQAYAGLTAYEPVYRATCLRDSATDRYCFTEAITNATSQADSYPYYTAVGLSMPNTSTGTSAPDCTQCLRDTMKIFAGYAQDANQPLSTTYLGCATQIDDKCGSGFADLNVQVGSVDDKGDAQKNAATASLRSVFFKTSKTPSASNTTVLLLGGAPALVVAATIVLSTLSTFVVL</sequence>
<keyword evidence="2" id="KW-0812">Transmembrane</keyword>
<dbReference type="Proteomes" id="UP000053328">
    <property type="component" value="Unassembled WGS sequence"/>
</dbReference>
<dbReference type="EMBL" id="KN847492">
    <property type="protein sequence ID" value="KIW21270.1"/>
    <property type="molecule type" value="Genomic_DNA"/>
</dbReference>
<evidence type="ECO:0000256" key="2">
    <source>
        <dbReference type="SAM" id="Phobius"/>
    </source>
</evidence>
<gene>
    <name evidence="4" type="ORF">PV08_01850</name>
</gene>
<feature type="compositionally biased region" description="Polar residues" evidence="1">
    <location>
        <begin position="90"/>
        <end position="103"/>
    </location>
</feature>
<evidence type="ECO:0000259" key="3">
    <source>
        <dbReference type="Pfam" id="PF24855"/>
    </source>
</evidence>
<dbReference type="HOGENOM" id="CLU_042319_5_0_1"/>
<dbReference type="OrthoDB" id="2564812at2759"/>
<dbReference type="VEuPathDB" id="FungiDB:PV08_01850"/>
<dbReference type="InterPro" id="IPR056146">
    <property type="entry name" value="DUF7729"/>
</dbReference>
<evidence type="ECO:0000313" key="4">
    <source>
        <dbReference type="EMBL" id="KIW21270.1"/>
    </source>
</evidence>
<dbReference type="RefSeq" id="XP_016241486.1">
    <property type="nucleotide sequence ID" value="XM_016376210.1"/>
</dbReference>
<dbReference type="Pfam" id="PF24855">
    <property type="entry name" value="DUF7729"/>
    <property type="match status" value="1"/>
</dbReference>
<organism evidence="4 5">
    <name type="scientific">Exophiala spinifera</name>
    <dbReference type="NCBI Taxonomy" id="91928"/>
    <lineage>
        <taxon>Eukaryota</taxon>
        <taxon>Fungi</taxon>
        <taxon>Dikarya</taxon>
        <taxon>Ascomycota</taxon>
        <taxon>Pezizomycotina</taxon>
        <taxon>Eurotiomycetes</taxon>
        <taxon>Chaetothyriomycetidae</taxon>
        <taxon>Chaetothyriales</taxon>
        <taxon>Herpotrichiellaceae</taxon>
        <taxon>Exophiala</taxon>
    </lineage>
</organism>
<reference evidence="4 5" key="1">
    <citation type="submission" date="2015-01" db="EMBL/GenBank/DDBJ databases">
        <title>The Genome Sequence of Exophiala spinifera CBS89968.</title>
        <authorList>
            <consortium name="The Broad Institute Genomics Platform"/>
            <person name="Cuomo C."/>
            <person name="de Hoog S."/>
            <person name="Gorbushina A."/>
            <person name="Stielow B."/>
            <person name="Teixiera M."/>
            <person name="Abouelleil A."/>
            <person name="Chapman S.B."/>
            <person name="Priest M."/>
            <person name="Young S.K."/>
            <person name="Wortman J."/>
            <person name="Nusbaum C."/>
            <person name="Birren B."/>
        </authorList>
    </citation>
    <scope>NUCLEOTIDE SEQUENCE [LARGE SCALE GENOMIC DNA]</scope>
    <source>
        <strain evidence="4 5">CBS 89968</strain>
    </source>
</reference>
<feature type="region of interest" description="Disordered" evidence="1">
    <location>
        <begin position="1"/>
        <end position="25"/>
    </location>
</feature>
<dbReference type="PANTHER" id="PTHR39460:SF1">
    <property type="entry name" value="C6 TRANSCRIPTION FACTOR"/>
    <property type="match status" value="1"/>
</dbReference>
<proteinExistence type="predicted"/>
<dbReference type="GeneID" id="27328933"/>
<accession>A0A0D2BS57</accession>
<dbReference type="PANTHER" id="PTHR39460">
    <property type="entry name" value="EXPRESSED PROTEIN"/>
    <property type="match status" value="1"/>
</dbReference>
<evidence type="ECO:0000313" key="5">
    <source>
        <dbReference type="Proteomes" id="UP000053328"/>
    </source>
</evidence>
<keyword evidence="2" id="KW-0472">Membrane</keyword>
<keyword evidence="5" id="KW-1185">Reference proteome</keyword>